<keyword evidence="2" id="KW-1185">Reference proteome</keyword>
<evidence type="ECO:0000313" key="2">
    <source>
        <dbReference type="Proteomes" id="UP000676325"/>
    </source>
</evidence>
<comment type="caution">
    <text evidence="1">The sequence shown here is derived from an EMBL/GenBank/DDBJ whole genome shotgun (WGS) entry which is preliminary data.</text>
</comment>
<dbReference type="SUPFAM" id="SSF56300">
    <property type="entry name" value="Metallo-dependent phosphatases"/>
    <property type="match status" value="1"/>
</dbReference>
<dbReference type="InterPro" id="IPR029052">
    <property type="entry name" value="Metallo-depent_PP-like"/>
</dbReference>
<evidence type="ECO:0000313" key="1">
    <source>
        <dbReference type="EMBL" id="MBR7830550.1"/>
    </source>
</evidence>
<dbReference type="AlphaFoldDB" id="A0A941IJB4"/>
<sequence>MPKPAEEAGAGRIRLAAVGDLRMAVEQRDSLGPAFASVADSADVLLLAGGLTASGLVSEAETLADELDGVGVPIVAVLGARDHEVNQESLIRSALTSLGWTVLDASSALLDVRGTRVGVAGITGFAGGFGIDYQLWSVVREHRQADREQTHTERFAKALAGLALQGADFRVALTHYSPVPGTLDGERETTRANLGNEILGSSIDASGADVAIHAMAHRGTHAGRTPGGIPVYNVSQPVLGAPYVVLTLPAPAFAG</sequence>
<reference evidence="1" key="1">
    <citation type="submission" date="2021-04" db="EMBL/GenBank/DDBJ databases">
        <title>Genome based classification of Actinospica acidithermotolerans sp. nov., an actinobacterium isolated from an Indonesian hot spring.</title>
        <authorList>
            <person name="Kusuma A.B."/>
            <person name="Putra K.E."/>
            <person name="Nafisah S."/>
            <person name="Loh J."/>
            <person name="Nouioui I."/>
            <person name="Goodfellow M."/>
        </authorList>
    </citation>
    <scope>NUCLEOTIDE SEQUENCE</scope>
    <source>
        <strain evidence="1">MGRD01-02</strain>
    </source>
</reference>
<organism evidence="1 2">
    <name type="scientific">Actinospica acidithermotolerans</name>
    <dbReference type="NCBI Taxonomy" id="2828514"/>
    <lineage>
        <taxon>Bacteria</taxon>
        <taxon>Bacillati</taxon>
        <taxon>Actinomycetota</taxon>
        <taxon>Actinomycetes</taxon>
        <taxon>Catenulisporales</taxon>
        <taxon>Actinospicaceae</taxon>
        <taxon>Actinospica</taxon>
    </lineage>
</organism>
<accession>A0A941IJB4</accession>
<dbReference type="EMBL" id="JAGSOH010000139">
    <property type="protein sequence ID" value="MBR7830550.1"/>
    <property type="molecule type" value="Genomic_DNA"/>
</dbReference>
<proteinExistence type="predicted"/>
<evidence type="ECO:0008006" key="3">
    <source>
        <dbReference type="Google" id="ProtNLM"/>
    </source>
</evidence>
<dbReference type="RefSeq" id="WP_212521675.1">
    <property type="nucleotide sequence ID" value="NZ_JAGSOH010000139.1"/>
</dbReference>
<gene>
    <name evidence="1" type="ORF">KDK95_29885</name>
</gene>
<protein>
    <recommendedName>
        <fullName evidence="3">Metallophosphoesterase</fullName>
    </recommendedName>
</protein>
<dbReference type="Proteomes" id="UP000676325">
    <property type="component" value="Unassembled WGS sequence"/>
</dbReference>
<name>A0A941IJB4_9ACTN</name>